<sequence length="206" mass="22449">MFVNLIDILGTIAFAISGVMVALNKKLDLFGILIIAFVTSTGGGTLRDVLLGVRPIFWLTDTNTVYIIIATTAIAIIFRKYLKMVSKSLVLFDTIGIGFYTIAGIEKSLLVNLDPVICVAIGTISACFGGVIRDILCRRIPVIFKKEVYATACILGGVSFFALRMVAPESKWLSIVPILVVILVRIAAVRYKLTLPSLYKQKGPSF</sequence>
<feature type="transmembrane region" description="Helical" evidence="7">
    <location>
        <begin position="6"/>
        <end position="23"/>
    </location>
</feature>
<dbReference type="InterPro" id="IPR005115">
    <property type="entry name" value="Gly_transporter"/>
</dbReference>
<dbReference type="PANTHER" id="PTHR30506">
    <property type="entry name" value="INNER MEMBRANE PROTEIN"/>
    <property type="match status" value="1"/>
</dbReference>
<feature type="transmembrane region" description="Helical" evidence="7">
    <location>
        <begin position="56"/>
        <end position="78"/>
    </location>
</feature>
<evidence type="ECO:0000313" key="10">
    <source>
        <dbReference type="Proteomes" id="UP000199138"/>
    </source>
</evidence>
<reference evidence="9 10" key="1">
    <citation type="submission" date="2016-10" db="EMBL/GenBank/DDBJ databases">
        <authorList>
            <person name="de Groot N.N."/>
        </authorList>
    </citation>
    <scope>NUCLEOTIDE SEQUENCE [LARGE SCALE GENOMIC DNA]</scope>
    <source>
        <strain evidence="9 10">CGMCC 1.12333</strain>
    </source>
</reference>
<dbReference type="OrthoDB" id="9791874at2"/>
<name>A0A1I7GAW4_9FLAO</name>
<organism evidence="9 10">
    <name type="scientific">Pustulibacterium marinum</name>
    <dbReference type="NCBI Taxonomy" id="1224947"/>
    <lineage>
        <taxon>Bacteria</taxon>
        <taxon>Pseudomonadati</taxon>
        <taxon>Bacteroidota</taxon>
        <taxon>Flavobacteriia</taxon>
        <taxon>Flavobacteriales</taxon>
        <taxon>Flavobacteriaceae</taxon>
        <taxon>Pustulibacterium</taxon>
    </lineage>
</organism>
<keyword evidence="4 7" id="KW-0812">Transmembrane</keyword>
<feature type="transmembrane region" description="Helical" evidence="7">
    <location>
        <begin position="116"/>
        <end position="136"/>
    </location>
</feature>
<evidence type="ECO:0000256" key="5">
    <source>
        <dbReference type="ARBA" id="ARBA00022989"/>
    </source>
</evidence>
<protein>
    <submittedName>
        <fullName evidence="9">Uncharacterized membrane protein YeiH</fullName>
    </submittedName>
</protein>
<evidence type="ECO:0000256" key="1">
    <source>
        <dbReference type="ARBA" id="ARBA00004651"/>
    </source>
</evidence>
<dbReference type="AlphaFoldDB" id="A0A1I7GAW4"/>
<feature type="domain" description="Glycine transporter" evidence="8">
    <location>
        <begin position="5"/>
        <end position="79"/>
    </location>
</feature>
<feature type="transmembrane region" description="Helical" evidence="7">
    <location>
        <begin position="172"/>
        <end position="191"/>
    </location>
</feature>
<evidence type="ECO:0000313" key="9">
    <source>
        <dbReference type="EMBL" id="SFU45555.1"/>
    </source>
</evidence>
<proteinExistence type="inferred from homology"/>
<keyword evidence="3" id="KW-1003">Cell membrane</keyword>
<keyword evidence="10" id="KW-1185">Reference proteome</keyword>
<evidence type="ECO:0000256" key="4">
    <source>
        <dbReference type="ARBA" id="ARBA00022692"/>
    </source>
</evidence>
<evidence type="ECO:0000256" key="2">
    <source>
        <dbReference type="ARBA" id="ARBA00008193"/>
    </source>
</evidence>
<feature type="transmembrane region" description="Helical" evidence="7">
    <location>
        <begin position="90"/>
        <end position="110"/>
    </location>
</feature>
<feature type="transmembrane region" description="Helical" evidence="7">
    <location>
        <begin position="30"/>
        <end position="50"/>
    </location>
</feature>
<dbReference type="Proteomes" id="UP000199138">
    <property type="component" value="Unassembled WGS sequence"/>
</dbReference>
<comment type="subcellular location">
    <subcellularLocation>
        <location evidence="1">Cell membrane</location>
        <topology evidence="1">Multi-pass membrane protein</topology>
    </subcellularLocation>
</comment>
<comment type="similarity">
    <text evidence="2">Belongs to the UPF0126 family.</text>
</comment>
<feature type="transmembrane region" description="Helical" evidence="7">
    <location>
        <begin position="148"/>
        <end position="166"/>
    </location>
</feature>
<dbReference type="RefSeq" id="WP_093024515.1">
    <property type="nucleotide sequence ID" value="NZ_FPBK01000004.1"/>
</dbReference>
<gene>
    <name evidence="9" type="ORF">SAMN05216480_10444</name>
</gene>
<evidence type="ECO:0000256" key="6">
    <source>
        <dbReference type="ARBA" id="ARBA00023136"/>
    </source>
</evidence>
<dbReference type="PANTHER" id="PTHR30506:SF3">
    <property type="entry name" value="UPF0126 INNER MEMBRANE PROTEIN YADS-RELATED"/>
    <property type="match status" value="1"/>
</dbReference>
<feature type="domain" description="Glycine transporter" evidence="8">
    <location>
        <begin position="91"/>
        <end position="163"/>
    </location>
</feature>
<evidence type="ECO:0000259" key="8">
    <source>
        <dbReference type="Pfam" id="PF03458"/>
    </source>
</evidence>
<dbReference type="Pfam" id="PF03458">
    <property type="entry name" value="Gly_transporter"/>
    <property type="match status" value="2"/>
</dbReference>
<dbReference type="GO" id="GO:0005886">
    <property type="term" value="C:plasma membrane"/>
    <property type="evidence" value="ECO:0007669"/>
    <property type="project" value="UniProtKB-SubCell"/>
</dbReference>
<dbReference type="EMBL" id="FPBK01000004">
    <property type="protein sequence ID" value="SFU45555.1"/>
    <property type="molecule type" value="Genomic_DNA"/>
</dbReference>
<keyword evidence="6 7" id="KW-0472">Membrane</keyword>
<keyword evidence="5 7" id="KW-1133">Transmembrane helix</keyword>
<evidence type="ECO:0000256" key="7">
    <source>
        <dbReference type="SAM" id="Phobius"/>
    </source>
</evidence>
<accession>A0A1I7GAW4</accession>
<evidence type="ECO:0000256" key="3">
    <source>
        <dbReference type="ARBA" id="ARBA00022475"/>
    </source>
</evidence>